<dbReference type="InterPro" id="IPR036388">
    <property type="entry name" value="WH-like_DNA-bd_sf"/>
</dbReference>
<evidence type="ECO:0000256" key="3">
    <source>
        <dbReference type="ARBA" id="ARBA00023015"/>
    </source>
</evidence>
<dbReference type="Pfam" id="PF13185">
    <property type="entry name" value="GAF_2"/>
    <property type="match status" value="1"/>
</dbReference>
<evidence type="ECO:0000256" key="1">
    <source>
        <dbReference type="ARBA" id="ARBA00022679"/>
    </source>
</evidence>
<gene>
    <name evidence="6" type="ORF">J2S57_000812</name>
</gene>
<dbReference type="InterPro" id="IPR029016">
    <property type="entry name" value="GAF-like_dom_sf"/>
</dbReference>
<feature type="domain" description="ANTAR" evidence="5">
    <location>
        <begin position="163"/>
        <end position="224"/>
    </location>
</feature>
<comment type="caution">
    <text evidence="6">The sequence shown here is derived from an EMBL/GenBank/DDBJ whole genome shotgun (WGS) entry which is preliminary data.</text>
</comment>
<name>A0ABT9NXA2_9ACTN</name>
<protein>
    <submittedName>
        <fullName evidence="6">GAF domain-containing protein</fullName>
    </submittedName>
</protein>
<sequence length="231" mass="24987">MSTLPTAVLTELLSIRLQGSSLEQLLRRYIDIAQAGVPGMDDVSVTLLRNERPFTASFSSDIALRADELQYGFGYGPCLDAASSGEVLRIHDMRDEPRWPEYAEKVVRHGILSAVSVPLPLQTDLIGALNWYGREPGAPDETVEAGVEIAAHVAVAISNAVSADDNAKLAAEMQTAMASRAVIEQAKGVIMAQNRCDAEQAFEVLRIASMGRNVKLRDLARDIVTRTAKPA</sequence>
<keyword evidence="4" id="KW-0804">Transcription</keyword>
<keyword evidence="1" id="KW-0808">Transferase</keyword>
<evidence type="ECO:0000256" key="4">
    <source>
        <dbReference type="ARBA" id="ARBA00023163"/>
    </source>
</evidence>
<dbReference type="SMART" id="SM01012">
    <property type="entry name" value="ANTAR"/>
    <property type="match status" value="1"/>
</dbReference>
<dbReference type="Gene3D" id="3.30.450.40">
    <property type="match status" value="1"/>
</dbReference>
<dbReference type="Gene3D" id="1.10.10.10">
    <property type="entry name" value="Winged helix-like DNA-binding domain superfamily/Winged helix DNA-binding domain"/>
    <property type="match status" value="1"/>
</dbReference>
<dbReference type="RefSeq" id="WP_307238459.1">
    <property type="nucleotide sequence ID" value="NZ_JAUSQZ010000001.1"/>
</dbReference>
<evidence type="ECO:0000256" key="2">
    <source>
        <dbReference type="ARBA" id="ARBA00022777"/>
    </source>
</evidence>
<accession>A0ABT9NXA2</accession>
<keyword evidence="7" id="KW-1185">Reference proteome</keyword>
<dbReference type="SUPFAM" id="SSF55781">
    <property type="entry name" value="GAF domain-like"/>
    <property type="match status" value="1"/>
</dbReference>
<keyword evidence="2" id="KW-0418">Kinase</keyword>
<evidence type="ECO:0000259" key="5">
    <source>
        <dbReference type="PROSITE" id="PS50921"/>
    </source>
</evidence>
<dbReference type="PROSITE" id="PS50921">
    <property type="entry name" value="ANTAR"/>
    <property type="match status" value="1"/>
</dbReference>
<proteinExistence type="predicted"/>
<dbReference type="PIRSF" id="PIRSF036625">
    <property type="entry name" value="GAF_ANTAR"/>
    <property type="match status" value="1"/>
</dbReference>
<dbReference type="InterPro" id="IPR003018">
    <property type="entry name" value="GAF"/>
</dbReference>
<dbReference type="SMART" id="SM00065">
    <property type="entry name" value="GAF"/>
    <property type="match status" value="1"/>
</dbReference>
<dbReference type="InterPro" id="IPR005561">
    <property type="entry name" value="ANTAR"/>
</dbReference>
<keyword evidence="3" id="KW-0805">Transcription regulation</keyword>
<dbReference type="SUPFAM" id="SSF52172">
    <property type="entry name" value="CheY-like"/>
    <property type="match status" value="1"/>
</dbReference>
<dbReference type="InterPro" id="IPR012074">
    <property type="entry name" value="GAF_ANTAR"/>
</dbReference>
<evidence type="ECO:0000313" key="7">
    <source>
        <dbReference type="Proteomes" id="UP001235712"/>
    </source>
</evidence>
<dbReference type="Proteomes" id="UP001235712">
    <property type="component" value="Unassembled WGS sequence"/>
</dbReference>
<dbReference type="InterPro" id="IPR011006">
    <property type="entry name" value="CheY-like_superfamily"/>
</dbReference>
<organism evidence="6 7">
    <name type="scientific">Kineosporia succinea</name>
    <dbReference type="NCBI Taxonomy" id="84632"/>
    <lineage>
        <taxon>Bacteria</taxon>
        <taxon>Bacillati</taxon>
        <taxon>Actinomycetota</taxon>
        <taxon>Actinomycetes</taxon>
        <taxon>Kineosporiales</taxon>
        <taxon>Kineosporiaceae</taxon>
        <taxon>Kineosporia</taxon>
    </lineage>
</organism>
<evidence type="ECO:0000313" key="6">
    <source>
        <dbReference type="EMBL" id="MDP9825063.1"/>
    </source>
</evidence>
<dbReference type="EMBL" id="JAUSQZ010000001">
    <property type="protein sequence ID" value="MDP9825063.1"/>
    <property type="molecule type" value="Genomic_DNA"/>
</dbReference>
<dbReference type="Pfam" id="PF03861">
    <property type="entry name" value="ANTAR"/>
    <property type="match status" value="1"/>
</dbReference>
<reference evidence="6 7" key="1">
    <citation type="submission" date="2023-07" db="EMBL/GenBank/DDBJ databases">
        <title>Sequencing the genomes of 1000 actinobacteria strains.</title>
        <authorList>
            <person name="Klenk H.-P."/>
        </authorList>
    </citation>
    <scope>NUCLEOTIDE SEQUENCE [LARGE SCALE GENOMIC DNA]</scope>
    <source>
        <strain evidence="6 7">DSM 44388</strain>
    </source>
</reference>